<comment type="similarity">
    <text evidence="3 4">Belongs to the RlpA family.</text>
</comment>
<dbReference type="GO" id="GO:0000270">
    <property type="term" value="P:peptidoglycan metabolic process"/>
    <property type="evidence" value="ECO:0007669"/>
    <property type="project" value="UniProtKB-UniRule"/>
</dbReference>
<accession>A0A1V5T2A1</accession>
<name>A0A1V5T2A1_9BACT</name>
<dbReference type="Pfam" id="PF03330">
    <property type="entry name" value="DPBB_1"/>
    <property type="match status" value="1"/>
</dbReference>
<comment type="function">
    <text evidence="3">Lytic transglycosylase with a strong preference for naked glycan strands that lack stem peptides.</text>
</comment>
<protein>
    <recommendedName>
        <fullName evidence="3">Probable endolytic peptidoglycan transglycosylase RlpA</fullName>
        <ecNumber evidence="3">4.2.2.-</ecNumber>
    </recommendedName>
</protein>
<evidence type="ECO:0000259" key="5">
    <source>
        <dbReference type="Pfam" id="PF03330"/>
    </source>
</evidence>
<dbReference type="PANTHER" id="PTHR34183:SF1">
    <property type="entry name" value="ENDOLYTIC PEPTIDOGLYCAN TRANSGLYCOSYLASE RLPA"/>
    <property type="match status" value="1"/>
</dbReference>
<proteinExistence type="inferred from homology"/>
<dbReference type="Gene3D" id="2.40.40.10">
    <property type="entry name" value="RlpA-like domain"/>
    <property type="match status" value="1"/>
</dbReference>
<dbReference type="InterPro" id="IPR009009">
    <property type="entry name" value="RlpA-like_DPBB"/>
</dbReference>
<evidence type="ECO:0000313" key="6">
    <source>
        <dbReference type="EMBL" id="OQA60828.1"/>
    </source>
</evidence>
<dbReference type="HAMAP" id="MF_02071">
    <property type="entry name" value="RlpA"/>
    <property type="match status" value="1"/>
</dbReference>
<dbReference type="EC" id="4.2.2.-" evidence="3"/>
<dbReference type="AlphaFoldDB" id="A0A1V5T2A1"/>
<dbReference type="InterPro" id="IPR036908">
    <property type="entry name" value="RlpA-like_sf"/>
</dbReference>
<reference evidence="6" key="1">
    <citation type="submission" date="2017-02" db="EMBL/GenBank/DDBJ databases">
        <title>Delving into the versatile metabolic prowess of the omnipresent phylum Bacteroidetes.</title>
        <authorList>
            <person name="Nobu M.K."/>
            <person name="Mei R."/>
            <person name="Narihiro T."/>
            <person name="Kuroda K."/>
            <person name="Liu W.-T."/>
        </authorList>
    </citation>
    <scope>NUCLEOTIDE SEQUENCE</scope>
    <source>
        <strain evidence="6">ADurb.Bin276</strain>
    </source>
</reference>
<dbReference type="SUPFAM" id="SSF50685">
    <property type="entry name" value="Barwin-like endoglucanases"/>
    <property type="match status" value="1"/>
</dbReference>
<dbReference type="InterPro" id="IPR034718">
    <property type="entry name" value="RlpA"/>
</dbReference>
<dbReference type="Proteomes" id="UP000485569">
    <property type="component" value="Unassembled WGS sequence"/>
</dbReference>
<comment type="caution">
    <text evidence="6">The sequence shown here is derived from an EMBL/GenBank/DDBJ whole genome shotgun (WGS) entry which is preliminary data.</text>
</comment>
<dbReference type="EMBL" id="MWBQ01000030">
    <property type="protein sequence ID" value="OQA60828.1"/>
    <property type="molecule type" value="Genomic_DNA"/>
</dbReference>
<dbReference type="PANTHER" id="PTHR34183">
    <property type="entry name" value="ENDOLYTIC PEPTIDOGLYCAN TRANSGLYCOSYLASE RLPA"/>
    <property type="match status" value="1"/>
</dbReference>
<keyword evidence="1 3" id="KW-0456">Lyase</keyword>
<organism evidence="6">
    <name type="scientific">Candidatus Atribacter allofermentans</name>
    <dbReference type="NCBI Taxonomy" id="1852833"/>
    <lineage>
        <taxon>Bacteria</taxon>
        <taxon>Pseudomonadati</taxon>
        <taxon>Atribacterota</taxon>
        <taxon>Atribacteria</taxon>
        <taxon>Atribacterales</taxon>
        <taxon>Atribacteraceae</taxon>
        <taxon>Atribacter</taxon>
    </lineage>
</organism>
<dbReference type="GO" id="GO:0008932">
    <property type="term" value="F:lytic endotransglycosylase activity"/>
    <property type="evidence" value="ECO:0007669"/>
    <property type="project" value="UniProtKB-UniRule"/>
</dbReference>
<dbReference type="InterPro" id="IPR012997">
    <property type="entry name" value="RplA"/>
</dbReference>
<evidence type="ECO:0000256" key="4">
    <source>
        <dbReference type="RuleBase" id="RU003495"/>
    </source>
</evidence>
<dbReference type="GO" id="GO:0071555">
    <property type="term" value="P:cell wall organization"/>
    <property type="evidence" value="ECO:0007669"/>
    <property type="project" value="UniProtKB-KW"/>
</dbReference>
<gene>
    <name evidence="3" type="primary">rlpA</name>
    <name evidence="6" type="ORF">BWY41_00480</name>
</gene>
<keyword evidence="2 3" id="KW-0961">Cell wall biogenesis/degradation</keyword>
<evidence type="ECO:0000256" key="3">
    <source>
        <dbReference type="HAMAP-Rule" id="MF_02071"/>
    </source>
</evidence>
<feature type="domain" description="RlpA-like protein double-psi beta-barrel" evidence="5">
    <location>
        <begin position="159"/>
        <end position="245"/>
    </location>
</feature>
<evidence type="ECO:0000256" key="2">
    <source>
        <dbReference type="ARBA" id="ARBA00023316"/>
    </source>
</evidence>
<dbReference type="NCBIfam" id="TIGR00413">
    <property type="entry name" value="rlpA"/>
    <property type="match status" value="1"/>
</dbReference>
<evidence type="ECO:0000256" key="1">
    <source>
        <dbReference type="ARBA" id="ARBA00023239"/>
    </source>
</evidence>
<dbReference type="CDD" id="cd22268">
    <property type="entry name" value="DPBB_RlpA-like"/>
    <property type="match status" value="1"/>
</dbReference>
<sequence length="250" mass="28145">MPIHMSYLEKCIKGMSVTLILSLVVFIFSNLTYANKSIPDRLVNRNSGTIFISGRRVMRIRHSGDYSSIDERTEKIYKRLSDLFTHPPSGAINFYVAPESKQVIAYCNQKLLFSVYPSDASLNNSEMLDLALLWLNQIQMEFYRLYDGYEGRVVNKIIGLASWYGPRFSGRTTACEEVFNPYAFTAAHRTLPIGSILLVSNPDNGKKVVVRVNDRGPRSKNREIDLSLAAAKAIGIHQSGVDDVTIEVIE</sequence>